<proteinExistence type="predicted"/>
<dbReference type="AlphaFoldDB" id="A0A1I2VDF4"/>
<evidence type="ECO:0000313" key="2">
    <source>
        <dbReference type="Proteomes" id="UP000199065"/>
    </source>
</evidence>
<keyword evidence="2" id="KW-1185">Reference proteome</keyword>
<dbReference type="EMBL" id="FOPJ01000024">
    <property type="protein sequence ID" value="SFG87385.1"/>
    <property type="molecule type" value="Genomic_DNA"/>
</dbReference>
<dbReference type="Proteomes" id="UP000199065">
    <property type="component" value="Unassembled WGS sequence"/>
</dbReference>
<protein>
    <submittedName>
        <fullName evidence="1">Uncharacterized protein</fullName>
    </submittedName>
</protein>
<sequence>MRQLCFLGLVALLAFSLSAPLLQVWWLGAGVADKGLAFCALTYDCSSGGRLDYFDTLLFQQL</sequence>
<evidence type="ECO:0000313" key="1">
    <source>
        <dbReference type="EMBL" id="SFG87385.1"/>
    </source>
</evidence>
<gene>
    <name evidence="1" type="ORF">SAMN05660282_02218</name>
</gene>
<organism evidence="1 2">
    <name type="scientific">Corynebacterium spheniscorum</name>
    <dbReference type="NCBI Taxonomy" id="185761"/>
    <lineage>
        <taxon>Bacteria</taxon>
        <taxon>Bacillati</taxon>
        <taxon>Actinomycetota</taxon>
        <taxon>Actinomycetes</taxon>
        <taxon>Mycobacteriales</taxon>
        <taxon>Corynebacteriaceae</taxon>
        <taxon>Corynebacterium</taxon>
    </lineage>
</organism>
<name>A0A1I2VDF4_9CORY</name>
<reference evidence="1 2" key="1">
    <citation type="submission" date="2016-10" db="EMBL/GenBank/DDBJ databases">
        <authorList>
            <person name="de Groot N.N."/>
        </authorList>
    </citation>
    <scope>NUCLEOTIDE SEQUENCE [LARGE SCALE GENOMIC DNA]</scope>
    <source>
        <strain>J11</strain>
        <strain evidence="2">PG 39</strain>
    </source>
</reference>
<accession>A0A1I2VDF4</accession>